<keyword evidence="1" id="KW-0812">Transmembrane</keyword>
<name>A0A1B4XI17_9GAMM</name>
<proteinExistence type="predicted"/>
<dbReference type="EMBL" id="AP014879">
    <property type="protein sequence ID" value="BAV34442.1"/>
    <property type="molecule type" value="Genomic_DNA"/>
</dbReference>
<sequence>MCTETSTPFIDYFSAIAPSIIALIAVIIASQQWFTNRNQLKNQLFDRRIEIYQSITRFISEMLVGDPAHEEEERTRFLRATKDAYFLFDEDIKTLAEEIRLKTNELRSYSRELQSSNITEEERKVNIQKQRELHDWLENTLKTIEPRFIKYLKLKH</sequence>
<organism evidence="2 3">
    <name type="scientific">Sulfuricaulis limicola</name>
    <dbReference type="NCBI Taxonomy" id="1620215"/>
    <lineage>
        <taxon>Bacteria</taxon>
        <taxon>Pseudomonadati</taxon>
        <taxon>Pseudomonadota</taxon>
        <taxon>Gammaproteobacteria</taxon>
        <taxon>Acidiferrobacterales</taxon>
        <taxon>Acidiferrobacteraceae</taxon>
        <taxon>Sulfuricaulis</taxon>
    </lineage>
</organism>
<keyword evidence="3" id="KW-1185">Reference proteome</keyword>
<protein>
    <submittedName>
        <fullName evidence="2">Uncharacterized protein</fullName>
    </submittedName>
</protein>
<evidence type="ECO:0000313" key="3">
    <source>
        <dbReference type="Proteomes" id="UP000243180"/>
    </source>
</evidence>
<dbReference type="Proteomes" id="UP000243180">
    <property type="component" value="Chromosome"/>
</dbReference>
<evidence type="ECO:0000256" key="1">
    <source>
        <dbReference type="SAM" id="Phobius"/>
    </source>
</evidence>
<dbReference type="AlphaFoldDB" id="A0A1B4XI17"/>
<keyword evidence="1" id="KW-0472">Membrane</keyword>
<evidence type="ECO:0000313" key="2">
    <source>
        <dbReference type="EMBL" id="BAV34442.1"/>
    </source>
</evidence>
<gene>
    <name evidence="2" type="ORF">SCL_2153</name>
</gene>
<accession>A0A1B4XI17</accession>
<dbReference type="InParanoid" id="A0A1B4XI17"/>
<keyword evidence="1" id="KW-1133">Transmembrane helix</keyword>
<reference evidence="2 3" key="1">
    <citation type="submission" date="2015-05" db="EMBL/GenBank/DDBJ databases">
        <title>Complete genome sequence of a sulfur-oxidizing gammaproteobacterium strain HA5.</title>
        <authorList>
            <person name="Miura A."/>
            <person name="Kojima H."/>
            <person name="Fukui M."/>
        </authorList>
    </citation>
    <scope>NUCLEOTIDE SEQUENCE [LARGE SCALE GENOMIC DNA]</scope>
    <source>
        <strain evidence="2 3">HA5</strain>
    </source>
</reference>
<dbReference type="RefSeq" id="WP_148665081.1">
    <property type="nucleotide sequence ID" value="NZ_AP014879.1"/>
</dbReference>
<feature type="transmembrane region" description="Helical" evidence="1">
    <location>
        <begin position="12"/>
        <end position="34"/>
    </location>
</feature>
<dbReference type="KEGG" id="slim:SCL_2153"/>